<dbReference type="Proteomes" id="UP000004105">
    <property type="component" value="Unassembled WGS sequence"/>
</dbReference>
<evidence type="ECO:0000313" key="2">
    <source>
        <dbReference type="EMBL" id="EGF10414.1"/>
    </source>
</evidence>
<evidence type="ECO:0000313" key="3">
    <source>
        <dbReference type="Proteomes" id="UP000004105"/>
    </source>
</evidence>
<dbReference type="InterPro" id="IPR036388">
    <property type="entry name" value="WH-like_DNA-bd_sf"/>
</dbReference>
<feature type="domain" description="NrtR DNA-binding winged helix" evidence="1">
    <location>
        <begin position="246"/>
        <end position="306"/>
    </location>
</feature>
<sequence length="334" mass="38200">MVYNKTFPTRRKPSMDAYSEAEAPPQSIVELVPVLIAVTDGGLRVLTVAQGTLLPNGPLSPLRNSLQAGVKLWVAKQTSQPMGYVEQLYTFVDTHRRNEHGMPVLYVSYLGLVHEAADSILHPDAKWQDCYDYFPWEDLRTDGGQRDAIVSRLRIWANSADTEEVRQKRLKRIHLCWGVELENWSEEYVLQRYEMLYESGLIVEAAEPQANFDFALTGQPMRHDHRRVLATALSRLRAKIKYRPVIFELMPPEFTLLQLQNSVEAISGRLLHKQNFRRQIQQQNLIEPSDTGVSGSKGRPAQLYRFRDDVLPDRLISDIGLPLGSRCPFSDDLK</sequence>
<dbReference type="InterPro" id="IPR054105">
    <property type="entry name" value="WHD_NrtR"/>
</dbReference>
<name>F2BDS8_9NEIS</name>
<reference evidence="2 3" key="1">
    <citation type="submission" date="2011-02" db="EMBL/GenBank/DDBJ databases">
        <authorList>
            <person name="Muzny D."/>
            <person name="Qin X."/>
            <person name="Deng J."/>
            <person name="Jiang H."/>
            <person name="Liu Y."/>
            <person name="Qu J."/>
            <person name="Song X.-Z."/>
            <person name="Zhang L."/>
            <person name="Thornton R."/>
            <person name="Coyle M."/>
            <person name="Francisco L."/>
            <person name="Jackson L."/>
            <person name="Javaid M."/>
            <person name="Korchina V."/>
            <person name="Kovar C."/>
            <person name="Mata R."/>
            <person name="Mathew T."/>
            <person name="Ngo R."/>
            <person name="Nguyen L."/>
            <person name="Nguyen N."/>
            <person name="Okwuonu G."/>
            <person name="Ongeri F."/>
            <person name="Pham C."/>
            <person name="Simmons D."/>
            <person name="Wilczek-Boney K."/>
            <person name="Hale W."/>
            <person name="Jakkamsetti A."/>
            <person name="Pham P."/>
            <person name="Ruth R."/>
            <person name="San Lucas F."/>
            <person name="Warren J."/>
            <person name="Zhang J."/>
            <person name="Zhao Z."/>
            <person name="Zhou C."/>
            <person name="Zhu D."/>
            <person name="Lee S."/>
            <person name="Bess C."/>
            <person name="Blankenburg K."/>
            <person name="Forbes L."/>
            <person name="Fu Q."/>
            <person name="Gubbala S."/>
            <person name="Hirani K."/>
            <person name="Jayaseelan J.C."/>
            <person name="Lara F."/>
            <person name="Munidasa M."/>
            <person name="Palculict T."/>
            <person name="Patil S."/>
            <person name="Pu L.-L."/>
            <person name="Saada N."/>
            <person name="Tang L."/>
            <person name="Weissenberger G."/>
            <person name="Zhu Y."/>
            <person name="Hemphill L."/>
            <person name="Shang Y."/>
            <person name="Youmans B."/>
            <person name="Ayvaz T."/>
            <person name="Ross M."/>
            <person name="Santibanez J."/>
            <person name="Aqrawi P."/>
            <person name="Gross S."/>
            <person name="Joshi V."/>
            <person name="Fowler G."/>
            <person name="Nazareth L."/>
            <person name="Reid J."/>
            <person name="Worley K."/>
            <person name="Petrosino J."/>
            <person name="Highlander S."/>
            <person name="Gibbs R."/>
        </authorList>
    </citation>
    <scope>NUCLEOTIDE SEQUENCE [LARGE SCALE GENOMIC DNA]</scope>
    <source>
        <strain evidence="2 3">ATCC BAA-1200</strain>
    </source>
</reference>
<dbReference type="Gene3D" id="1.10.10.10">
    <property type="entry name" value="Winged helix-like DNA-binding domain superfamily/Winged helix DNA-binding domain"/>
    <property type="match status" value="1"/>
</dbReference>
<accession>F2BDS8</accession>
<dbReference type="PIRSF" id="PIRSF019423">
    <property type="entry name" value="NMN_biosyn"/>
    <property type="match status" value="1"/>
</dbReference>
<evidence type="ECO:0000259" key="1">
    <source>
        <dbReference type="Pfam" id="PF21906"/>
    </source>
</evidence>
<dbReference type="AlphaFoldDB" id="F2BDS8"/>
<dbReference type="EMBL" id="AFAY01000040">
    <property type="protein sequence ID" value="EGF10414.1"/>
    <property type="molecule type" value="Genomic_DNA"/>
</dbReference>
<dbReference type="SUPFAM" id="SSF46785">
    <property type="entry name" value="Winged helix' DNA-binding domain"/>
    <property type="match status" value="1"/>
</dbReference>
<dbReference type="HOGENOM" id="CLU_067794_0_0_4"/>
<protein>
    <submittedName>
        <fullName evidence="2">Cytoplasmic membrane protein</fullName>
    </submittedName>
</protein>
<comment type="caution">
    <text evidence="2">The sequence shown here is derived from an EMBL/GenBank/DDBJ whole genome shotgun (WGS) entry which is preliminary data.</text>
</comment>
<dbReference type="InterPro" id="IPR036390">
    <property type="entry name" value="WH_DNA-bd_sf"/>
</dbReference>
<gene>
    <name evidence="2" type="ORF">HMPREF9123_1884</name>
</gene>
<dbReference type="Pfam" id="PF21906">
    <property type="entry name" value="WHD_NrtR"/>
    <property type="match status" value="1"/>
</dbReference>
<organism evidence="2 3">
    <name type="scientific">Neisseria bacilliformis ATCC BAA-1200</name>
    <dbReference type="NCBI Taxonomy" id="888742"/>
    <lineage>
        <taxon>Bacteria</taxon>
        <taxon>Pseudomonadati</taxon>
        <taxon>Pseudomonadota</taxon>
        <taxon>Betaproteobacteria</taxon>
        <taxon>Neisseriales</taxon>
        <taxon>Neisseriaceae</taxon>
        <taxon>Neisseria</taxon>
    </lineage>
</organism>
<dbReference type="STRING" id="267212.GCA_001063965_00661"/>
<keyword evidence="3" id="KW-1185">Reference proteome</keyword>
<proteinExistence type="predicted"/>
<dbReference type="InterPro" id="IPR011213">
    <property type="entry name" value="NMN_biosyn"/>
</dbReference>